<name>A0A9N9BEM2_9GLOM</name>
<comment type="caution">
    <text evidence="2">The sequence shown here is derived from an EMBL/GenBank/DDBJ whole genome shotgun (WGS) entry which is preliminary data.</text>
</comment>
<protein>
    <submittedName>
        <fullName evidence="2">2190_t:CDS:1</fullName>
    </submittedName>
</protein>
<feature type="compositionally biased region" description="Basic and acidic residues" evidence="1">
    <location>
        <begin position="50"/>
        <end position="62"/>
    </location>
</feature>
<evidence type="ECO:0000313" key="2">
    <source>
        <dbReference type="EMBL" id="CAG8561095.1"/>
    </source>
</evidence>
<feature type="compositionally biased region" description="Polar residues" evidence="1">
    <location>
        <begin position="22"/>
        <end position="41"/>
    </location>
</feature>
<feature type="compositionally biased region" description="Polar residues" evidence="1">
    <location>
        <begin position="89"/>
        <end position="100"/>
    </location>
</feature>
<organism evidence="2 3">
    <name type="scientific">Ambispora gerdemannii</name>
    <dbReference type="NCBI Taxonomy" id="144530"/>
    <lineage>
        <taxon>Eukaryota</taxon>
        <taxon>Fungi</taxon>
        <taxon>Fungi incertae sedis</taxon>
        <taxon>Mucoromycota</taxon>
        <taxon>Glomeromycotina</taxon>
        <taxon>Glomeromycetes</taxon>
        <taxon>Archaeosporales</taxon>
        <taxon>Ambisporaceae</taxon>
        <taxon>Ambispora</taxon>
    </lineage>
</organism>
<dbReference type="Proteomes" id="UP000789831">
    <property type="component" value="Unassembled WGS sequence"/>
</dbReference>
<evidence type="ECO:0000313" key="3">
    <source>
        <dbReference type="Proteomes" id="UP000789831"/>
    </source>
</evidence>
<feature type="region of interest" description="Disordered" evidence="1">
    <location>
        <begin position="16"/>
        <end position="100"/>
    </location>
</feature>
<evidence type="ECO:0000256" key="1">
    <source>
        <dbReference type="SAM" id="MobiDB-lite"/>
    </source>
</evidence>
<dbReference type="AlphaFoldDB" id="A0A9N9BEM2"/>
<accession>A0A9N9BEM2</accession>
<gene>
    <name evidence="2" type="ORF">AGERDE_LOCUS7156</name>
</gene>
<feature type="compositionally biased region" description="Polar residues" evidence="1">
    <location>
        <begin position="64"/>
        <end position="77"/>
    </location>
</feature>
<proteinExistence type="predicted"/>
<dbReference type="EMBL" id="CAJVPL010001245">
    <property type="protein sequence ID" value="CAG8561095.1"/>
    <property type="molecule type" value="Genomic_DNA"/>
</dbReference>
<keyword evidence="3" id="KW-1185">Reference proteome</keyword>
<reference evidence="2" key="1">
    <citation type="submission" date="2021-06" db="EMBL/GenBank/DDBJ databases">
        <authorList>
            <person name="Kallberg Y."/>
            <person name="Tangrot J."/>
            <person name="Rosling A."/>
        </authorList>
    </citation>
    <scope>NUCLEOTIDE SEQUENCE</scope>
    <source>
        <strain evidence="2">MT106</strain>
    </source>
</reference>
<sequence length="100" mass="11052">MSYMPRFHRTIKEEVEKMRSALASTSSNHTKSAQQSSGTKYTSHRNRMLSSDDRSPTGKENFDPISQSTASTTQPVTGESAEADDNNGSEDSTTKTFTRL</sequence>